<gene>
    <name evidence="2" type="ORF">NDU88_001637</name>
</gene>
<accession>A0AAV7T0G3</accession>
<evidence type="ECO:0000313" key="3">
    <source>
        <dbReference type="Proteomes" id="UP001066276"/>
    </source>
</evidence>
<evidence type="ECO:0008006" key="4">
    <source>
        <dbReference type="Google" id="ProtNLM"/>
    </source>
</evidence>
<evidence type="ECO:0000313" key="2">
    <source>
        <dbReference type="EMBL" id="KAJ1169746.1"/>
    </source>
</evidence>
<sequence>MRATVSPLSSLVLMLSVQAMRAVSVLWFLWNPDWETSSCGLEETVDDGPELGSDDLAGLVEDVVGARVCWGARVDGSHGFADFFVIGGGPGVQ</sequence>
<dbReference type="Proteomes" id="UP001066276">
    <property type="component" value="Chromosome 4_1"/>
</dbReference>
<organism evidence="2 3">
    <name type="scientific">Pleurodeles waltl</name>
    <name type="common">Iberian ribbed newt</name>
    <dbReference type="NCBI Taxonomy" id="8319"/>
    <lineage>
        <taxon>Eukaryota</taxon>
        <taxon>Metazoa</taxon>
        <taxon>Chordata</taxon>
        <taxon>Craniata</taxon>
        <taxon>Vertebrata</taxon>
        <taxon>Euteleostomi</taxon>
        <taxon>Amphibia</taxon>
        <taxon>Batrachia</taxon>
        <taxon>Caudata</taxon>
        <taxon>Salamandroidea</taxon>
        <taxon>Salamandridae</taxon>
        <taxon>Pleurodelinae</taxon>
        <taxon>Pleurodeles</taxon>
    </lineage>
</organism>
<proteinExistence type="predicted"/>
<dbReference type="AlphaFoldDB" id="A0AAV7T0G3"/>
<name>A0AAV7T0G3_PLEWA</name>
<protein>
    <recommendedName>
        <fullName evidence="4">Secreted protein</fullName>
    </recommendedName>
</protein>
<reference evidence="2" key="1">
    <citation type="journal article" date="2022" name="bioRxiv">
        <title>Sequencing and chromosome-scale assembly of the giantPleurodeles waltlgenome.</title>
        <authorList>
            <person name="Brown T."/>
            <person name="Elewa A."/>
            <person name="Iarovenko S."/>
            <person name="Subramanian E."/>
            <person name="Araus A.J."/>
            <person name="Petzold A."/>
            <person name="Susuki M."/>
            <person name="Suzuki K.-i.T."/>
            <person name="Hayashi T."/>
            <person name="Toyoda A."/>
            <person name="Oliveira C."/>
            <person name="Osipova E."/>
            <person name="Leigh N.D."/>
            <person name="Simon A."/>
            <person name="Yun M.H."/>
        </authorList>
    </citation>
    <scope>NUCLEOTIDE SEQUENCE</scope>
    <source>
        <strain evidence="2">20211129_DDA</strain>
        <tissue evidence="2">Liver</tissue>
    </source>
</reference>
<dbReference type="EMBL" id="JANPWB010000007">
    <property type="protein sequence ID" value="KAJ1169746.1"/>
    <property type="molecule type" value="Genomic_DNA"/>
</dbReference>
<keyword evidence="1" id="KW-0732">Signal</keyword>
<evidence type="ECO:0000256" key="1">
    <source>
        <dbReference type="SAM" id="SignalP"/>
    </source>
</evidence>
<feature type="chain" id="PRO_5043608426" description="Secreted protein" evidence="1">
    <location>
        <begin position="23"/>
        <end position="93"/>
    </location>
</feature>
<feature type="signal peptide" evidence="1">
    <location>
        <begin position="1"/>
        <end position="22"/>
    </location>
</feature>
<keyword evidence="3" id="KW-1185">Reference proteome</keyword>
<comment type="caution">
    <text evidence="2">The sequence shown here is derived from an EMBL/GenBank/DDBJ whole genome shotgun (WGS) entry which is preliminary data.</text>
</comment>